<gene>
    <name evidence="3" type="ORF">PSU4_10200</name>
</gene>
<protein>
    <submittedName>
        <fullName evidence="3">Phenylacetic acid degradation protein</fullName>
    </submittedName>
</protein>
<name>A0A511DB84_9PSEU</name>
<dbReference type="AlphaFoldDB" id="A0A511DB84"/>
<proteinExistence type="predicted"/>
<dbReference type="SUPFAM" id="SSF54637">
    <property type="entry name" value="Thioesterase/thiol ester dehydrase-isomerase"/>
    <property type="match status" value="1"/>
</dbReference>
<dbReference type="NCBIfam" id="TIGR00369">
    <property type="entry name" value="unchar_dom_1"/>
    <property type="match status" value="1"/>
</dbReference>
<dbReference type="OrthoDB" id="9813282at2"/>
<dbReference type="PANTHER" id="PTHR43240:SF1">
    <property type="entry name" value="BLR5584 PROTEIN"/>
    <property type="match status" value="1"/>
</dbReference>
<sequence length="171" mass="17961">MSAQPEAPVRSRTYEWGDPSVSAAAARIDDGLTFLRRIAAGELPPPPIVDTLGITLVSVEAGRVEFGLEPAEFHYNPIGSVHGGVYATLLDSAAACAVQSRLPAGAYYTSLDLTVKFLRPITDATGPVRCVGEVLQLGGRTALAQSQLLDGTDRLLAHATSSCMVFRPAAP</sequence>
<reference evidence="3 4" key="1">
    <citation type="submission" date="2019-07" db="EMBL/GenBank/DDBJ databases">
        <title>Whole genome shotgun sequence of Pseudonocardia sulfidoxydans NBRC 16205.</title>
        <authorList>
            <person name="Hosoyama A."/>
            <person name="Uohara A."/>
            <person name="Ohji S."/>
            <person name="Ichikawa N."/>
        </authorList>
    </citation>
    <scope>NUCLEOTIDE SEQUENCE [LARGE SCALE GENOMIC DNA]</scope>
    <source>
        <strain evidence="3 4">NBRC 16205</strain>
    </source>
</reference>
<dbReference type="Pfam" id="PF03061">
    <property type="entry name" value="4HBT"/>
    <property type="match status" value="1"/>
</dbReference>
<dbReference type="GO" id="GO:0061522">
    <property type="term" value="F:1,4-dihydroxy-2-naphthoyl-CoA thioesterase activity"/>
    <property type="evidence" value="ECO:0007669"/>
    <property type="project" value="TreeGrafter"/>
</dbReference>
<accession>A0A511DB84</accession>
<dbReference type="PANTHER" id="PTHR43240">
    <property type="entry name" value="1,4-DIHYDROXY-2-NAPHTHOYL-COA THIOESTERASE 1"/>
    <property type="match status" value="1"/>
</dbReference>
<evidence type="ECO:0000259" key="2">
    <source>
        <dbReference type="Pfam" id="PF03061"/>
    </source>
</evidence>
<keyword evidence="1" id="KW-0378">Hydrolase</keyword>
<evidence type="ECO:0000256" key="1">
    <source>
        <dbReference type="ARBA" id="ARBA00022801"/>
    </source>
</evidence>
<dbReference type="GO" id="GO:0005829">
    <property type="term" value="C:cytosol"/>
    <property type="evidence" value="ECO:0007669"/>
    <property type="project" value="TreeGrafter"/>
</dbReference>
<dbReference type="InterPro" id="IPR003736">
    <property type="entry name" value="PAAI_dom"/>
</dbReference>
<dbReference type="EMBL" id="BJVJ01000006">
    <property type="protein sequence ID" value="GEL22066.1"/>
    <property type="molecule type" value="Genomic_DNA"/>
</dbReference>
<dbReference type="InterPro" id="IPR029069">
    <property type="entry name" value="HotDog_dom_sf"/>
</dbReference>
<keyword evidence="4" id="KW-1185">Reference proteome</keyword>
<dbReference type="Proteomes" id="UP000321685">
    <property type="component" value="Unassembled WGS sequence"/>
</dbReference>
<evidence type="ECO:0000313" key="4">
    <source>
        <dbReference type="Proteomes" id="UP000321685"/>
    </source>
</evidence>
<dbReference type="RefSeq" id="WP_147102872.1">
    <property type="nucleotide sequence ID" value="NZ_BJVJ01000006.1"/>
</dbReference>
<evidence type="ECO:0000313" key="3">
    <source>
        <dbReference type="EMBL" id="GEL22066.1"/>
    </source>
</evidence>
<organism evidence="3 4">
    <name type="scientific">Pseudonocardia sulfidoxydans NBRC 16205</name>
    <dbReference type="NCBI Taxonomy" id="1223511"/>
    <lineage>
        <taxon>Bacteria</taxon>
        <taxon>Bacillati</taxon>
        <taxon>Actinomycetota</taxon>
        <taxon>Actinomycetes</taxon>
        <taxon>Pseudonocardiales</taxon>
        <taxon>Pseudonocardiaceae</taxon>
        <taxon>Pseudonocardia</taxon>
    </lineage>
</organism>
<dbReference type="InterPro" id="IPR006683">
    <property type="entry name" value="Thioestr_dom"/>
</dbReference>
<dbReference type="Gene3D" id="3.10.129.10">
    <property type="entry name" value="Hotdog Thioesterase"/>
    <property type="match status" value="1"/>
</dbReference>
<dbReference type="CDD" id="cd03443">
    <property type="entry name" value="PaaI_thioesterase"/>
    <property type="match status" value="1"/>
</dbReference>
<comment type="caution">
    <text evidence="3">The sequence shown here is derived from an EMBL/GenBank/DDBJ whole genome shotgun (WGS) entry which is preliminary data.</text>
</comment>
<feature type="domain" description="Thioesterase" evidence="2">
    <location>
        <begin position="79"/>
        <end position="156"/>
    </location>
</feature>